<gene>
    <name evidence="1" type="ORF">PS854_03077</name>
</gene>
<evidence type="ECO:0000313" key="2">
    <source>
        <dbReference type="Proteomes" id="UP000327111"/>
    </source>
</evidence>
<dbReference type="Proteomes" id="UP000327111">
    <property type="component" value="Unassembled WGS sequence"/>
</dbReference>
<protein>
    <submittedName>
        <fullName evidence="1">Uncharacterized protein</fullName>
    </submittedName>
</protein>
<evidence type="ECO:0000313" key="1">
    <source>
        <dbReference type="EMBL" id="VVP06709.1"/>
    </source>
</evidence>
<dbReference type="AlphaFoldDB" id="A0A5E7KZA5"/>
<reference evidence="1 2" key="1">
    <citation type="submission" date="2019-09" db="EMBL/GenBank/DDBJ databases">
        <authorList>
            <person name="Chandra G."/>
            <person name="Truman W A."/>
        </authorList>
    </citation>
    <scope>NUCLEOTIDE SEQUENCE [LARGE SCALE GENOMIC DNA]</scope>
    <source>
        <strain evidence="1">PS854</strain>
    </source>
</reference>
<proteinExistence type="predicted"/>
<accession>A0A5E7KZA5</accession>
<organism evidence="1 2">
    <name type="scientific">Pseudomonas fluorescens</name>
    <dbReference type="NCBI Taxonomy" id="294"/>
    <lineage>
        <taxon>Bacteria</taxon>
        <taxon>Pseudomonadati</taxon>
        <taxon>Pseudomonadota</taxon>
        <taxon>Gammaproteobacteria</taxon>
        <taxon>Pseudomonadales</taxon>
        <taxon>Pseudomonadaceae</taxon>
        <taxon>Pseudomonas</taxon>
    </lineage>
</organism>
<dbReference type="EMBL" id="CABVIF010000006">
    <property type="protein sequence ID" value="VVP06709.1"/>
    <property type="molecule type" value="Genomic_DNA"/>
</dbReference>
<name>A0A5E7KZA5_PSEFL</name>
<sequence length="267" mass="29043">MFDRAAVGRVTRPQAAIGIDHELRHQEQRNALRPRWRVRQFGQYQVNDVFGQVVFAAGDEDLGAADFVGTVSLRFRFGADDAQIGAGVRFGQAHGTGPDTGVHVRQVRGFQFFAGVGVDRQAGAGGQHRVQTERQAGRVDHFLDLGRYGFGHAHAAVGRIATDADPAAFSISLISLWETGRCGDGTVRPVAAFFVSRTAQGRDAFASDLASFLENGFDGFRINGLCQSRQFGPEFGDLENFVENEAHIAQGCFVVSHDEIARLEIGH</sequence>